<dbReference type="SUPFAM" id="SSF46785">
    <property type="entry name" value="Winged helix' DNA-binding domain"/>
    <property type="match status" value="1"/>
</dbReference>
<dbReference type="PROSITE" id="PS01332">
    <property type="entry name" value="HTH_RRF2_1"/>
    <property type="match status" value="1"/>
</dbReference>
<dbReference type="Pfam" id="PF02082">
    <property type="entry name" value="Rrf2"/>
    <property type="match status" value="1"/>
</dbReference>
<dbReference type="PANTHER" id="PTHR33221:SF4">
    <property type="entry name" value="HTH-TYPE TRANSCRIPTIONAL REPRESSOR NSRR"/>
    <property type="match status" value="1"/>
</dbReference>
<dbReference type="Gene3D" id="1.10.10.10">
    <property type="entry name" value="Winged helix-like DNA-binding domain superfamily/Winged helix DNA-binding domain"/>
    <property type="match status" value="1"/>
</dbReference>
<dbReference type="InterPro" id="IPR030489">
    <property type="entry name" value="TR_Rrf2-type_CS"/>
</dbReference>
<comment type="cofactor">
    <cofactor evidence="2">
        <name>[2Fe-2S] cluster</name>
        <dbReference type="ChEBI" id="CHEBI:190135"/>
    </cofactor>
</comment>
<comment type="caution">
    <text evidence="3">The sequence shown here is derived from an EMBL/GenBank/DDBJ whole genome shotgun (WGS) entry which is preliminary data.</text>
</comment>
<evidence type="ECO:0000256" key="2">
    <source>
        <dbReference type="ARBA" id="ARBA00034078"/>
    </source>
</evidence>
<evidence type="ECO:0000313" key="3">
    <source>
        <dbReference type="EMBL" id="GLB68806.1"/>
    </source>
</evidence>
<dbReference type="RefSeq" id="WP_264796895.1">
    <property type="nucleotide sequence ID" value="NZ_BRVS01000023.1"/>
</dbReference>
<dbReference type="InterPro" id="IPR036388">
    <property type="entry name" value="WH-like_DNA-bd_sf"/>
</dbReference>
<evidence type="ECO:0000256" key="1">
    <source>
        <dbReference type="ARBA" id="ARBA00023125"/>
    </source>
</evidence>
<dbReference type="Proteomes" id="UP001209654">
    <property type="component" value="Unassembled WGS sequence"/>
</dbReference>
<accession>A0ABQ5MXT9</accession>
<evidence type="ECO:0000313" key="4">
    <source>
        <dbReference type="Proteomes" id="UP001209654"/>
    </source>
</evidence>
<dbReference type="InterPro" id="IPR000944">
    <property type="entry name" value="Tscrpt_reg_Rrf2"/>
</dbReference>
<dbReference type="PANTHER" id="PTHR33221">
    <property type="entry name" value="WINGED HELIX-TURN-HELIX TRANSCRIPTIONAL REGULATOR, RRF2 FAMILY"/>
    <property type="match status" value="1"/>
</dbReference>
<keyword evidence="4" id="KW-1185">Reference proteome</keyword>
<dbReference type="PROSITE" id="PS51197">
    <property type="entry name" value="HTH_RRF2_2"/>
    <property type="match status" value="1"/>
</dbReference>
<keyword evidence="1" id="KW-0238">DNA-binding</keyword>
<sequence>MRINAFADVCLRALMLLSASPEGELLTTQAIADGVGTPYNHVSKAVLKLRSLGLVDAVRGRSGGVRLSARGRTTTVGWLLRELDEREDLVECESTEGRGCPLNNNCGLRGALRRAREAFYRELDGIVVSSLPHQSQMEPVFVMLNTRRPELPR</sequence>
<reference evidence="3 4" key="1">
    <citation type="journal article" date="2023" name="Int. J. Syst. Evol. Microbiol.">
        <title>Arthrobacter mangrovi sp. nov., an actinobacterium isolated from the rhizosphere of a mangrove.</title>
        <authorList>
            <person name="Hamada M."/>
            <person name="Saitou S."/>
            <person name="Enomoto N."/>
            <person name="Nanri K."/>
            <person name="Hidaka K."/>
            <person name="Miura T."/>
            <person name="Tamura T."/>
        </authorList>
    </citation>
    <scope>NUCLEOTIDE SEQUENCE [LARGE SCALE GENOMIC DNA]</scope>
    <source>
        <strain evidence="3 4">NBRC 112813</strain>
    </source>
</reference>
<dbReference type="InterPro" id="IPR036390">
    <property type="entry name" value="WH_DNA-bd_sf"/>
</dbReference>
<organism evidence="3 4">
    <name type="scientific">Arthrobacter mangrovi</name>
    <dbReference type="NCBI Taxonomy" id="2966350"/>
    <lineage>
        <taxon>Bacteria</taxon>
        <taxon>Bacillati</taxon>
        <taxon>Actinomycetota</taxon>
        <taxon>Actinomycetes</taxon>
        <taxon>Micrococcales</taxon>
        <taxon>Micrococcaceae</taxon>
        <taxon>Arthrobacter</taxon>
    </lineage>
</organism>
<proteinExistence type="predicted"/>
<dbReference type="EMBL" id="BRVS01000023">
    <property type="protein sequence ID" value="GLB68806.1"/>
    <property type="molecule type" value="Genomic_DNA"/>
</dbReference>
<protein>
    <submittedName>
        <fullName evidence="3">Transcriptional regulator</fullName>
    </submittedName>
</protein>
<gene>
    <name evidence="3" type="ORF">AHIS1636_32490</name>
</gene>
<name>A0ABQ5MXT9_9MICC</name>